<feature type="compositionally biased region" description="Polar residues" evidence="1">
    <location>
        <begin position="513"/>
        <end position="525"/>
    </location>
</feature>
<dbReference type="GO" id="GO:0000329">
    <property type="term" value="C:fungal-type vacuole membrane"/>
    <property type="evidence" value="ECO:0007669"/>
    <property type="project" value="TreeGrafter"/>
</dbReference>
<feature type="compositionally biased region" description="Polar residues" evidence="1">
    <location>
        <begin position="375"/>
        <end position="393"/>
    </location>
</feature>
<feature type="region of interest" description="Disordered" evidence="1">
    <location>
        <begin position="1"/>
        <end position="451"/>
    </location>
</feature>
<feature type="compositionally biased region" description="Polar residues" evidence="1">
    <location>
        <begin position="300"/>
        <end position="320"/>
    </location>
</feature>
<dbReference type="GO" id="GO:0070772">
    <property type="term" value="C:PAS complex"/>
    <property type="evidence" value="ECO:0007669"/>
    <property type="project" value="TreeGrafter"/>
</dbReference>
<feature type="compositionally biased region" description="Low complexity" evidence="1">
    <location>
        <begin position="199"/>
        <end position="218"/>
    </location>
</feature>
<dbReference type="PANTHER" id="PTHR28258">
    <property type="entry name" value="VACUOLAR SEGREGATION PROTEIN 7"/>
    <property type="match status" value="1"/>
</dbReference>
<protein>
    <submittedName>
        <fullName evidence="3">Vacuolar segregation protein 7</fullName>
    </submittedName>
</protein>
<evidence type="ECO:0000256" key="2">
    <source>
        <dbReference type="SAM" id="Phobius"/>
    </source>
</evidence>
<name>A0A8H4IHQ0_9PEZI</name>
<keyword evidence="4" id="KW-1185">Reference proteome</keyword>
<dbReference type="PANTHER" id="PTHR28258:SF1">
    <property type="entry name" value="VACUOLAR SEGREGATION PROTEIN 7"/>
    <property type="match status" value="1"/>
</dbReference>
<comment type="caution">
    <text evidence="3">The sequence shown here is derived from an EMBL/GenBank/DDBJ whole genome shotgun (WGS) entry which is preliminary data.</text>
</comment>
<feature type="region of interest" description="Disordered" evidence="1">
    <location>
        <begin position="470"/>
        <end position="525"/>
    </location>
</feature>
<feature type="compositionally biased region" description="Basic and acidic residues" evidence="1">
    <location>
        <begin position="321"/>
        <end position="332"/>
    </location>
</feature>
<dbReference type="InterPro" id="IPR024260">
    <property type="entry name" value="Vac7"/>
</dbReference>
<feature type="compositionally biased region" description="Polar residues" evidence="1">
    <location>
        <begin position="67"/>
        <end position="77"/>
    </location>
</feature>
<feature type="compositionally biased region" description="Polar residues" evidence="1">
    <location>
        <begin position="160"/>
        <end position="174"/>
    </location>
</feature>
<feature type="region of interest" description="Disordered" evidence="1">
    <location>
        <begin position="880"/>
        <end position="914"/>
    </location>
</feature>
<feature type="compositionally biased region" description="Polar residues" evidence="1">
    <location>
        <begin position="125"/>
        <end position="135"/>
    </location>
</feature>
<feature type="region of interest" description="Disordered" evidence="1">
    <location>
        <begin position="626"/>
        <end position="758"/>
    </location>
</feature>
<dbReference type="GO" id="GO:0000011">
    <property type="term" value="P:vacuole inheritance"/>
    <property type="evidence" value="ECO:0007669"/>
    <property type="project" value="TreeGrafter"/>
</dbReference>
<gene>
    <name evidence="3" type="ORF">GTA08_BOTSDO10653</name>
</gene>
<keyword evidence="2" id="KW-1133">Transmembrane helix</keyword>
<feature type="transmembrane region" description="Helical" evidence="2">
    <location>
        <begin position="776"/>
        <end position="799"/>
    </location>
</feature>
<feature type="compositionally biased region" description="Polar residues" evidence="1">
    <location>
        <begin position="356"/>
        <end position="367"/>
    </location>
</feature>
<proteinExistence type="predicted"/>
<dbReference type="GO" id="GO:0010513">
    <property type="term" value="P:positive regulation of phosphatidylinositol biosynthetic process"/>
    <property type="evidence" value="ECO:0007669"/>
    <property type="project" value="TreeGrafter"/>
</dbReference>
<dbReference type="AlphaFoldDB" id="A0A8H4IHQ0"/>
<dbReference type="OrthoDB" id="1204at2759"/>
<keyword evidence="2" id="KW-0472">Membrane</keyword>
<feature type="compositionally biased region" description="Basic and acidic residues" evidence="1">
    <location>
        <begin position="891"/>
        <end position="908"/>
    </location>
</feature>
<evidence type="ECO:0000313" key="3">
    <source>
        <dbReference type="EMBL" id="KAF4300682.1"/>
    </source>
</evidence>
<dbReference type="Proteomes" id="UP000572817">
    <property type="component" value="Unassembled WGS sequence"/>
</dbReference>
<feature type="compositionally biased region" description="Low complexity" evidence="1">
    <location>
        <begin position="136"/>
        <end position="146"/>
    </location>
</feature>
<dbReference type="GO" id="GO:1903778">
    <property type="term" value="P:protein localization to vacuolar membrane"/>
    <property type="evidence" value="ECO:0007669"/>
    <property type="project" value="TreeGrafter"/>
</dbReference>
<evidence type="ECO:0000256" key="1">
    <source>
        <dbReference type="SAM" id="MobiDB-lite"/>
    </source>
</evidence>
<dbReference type="Pfam" id="PF12751">
    <property type="entry name" value="Vac7"/>
    <property type="match status" value="2"/>
</dbReference>
<reference evidence="3" key="1">
    <citation type="submission" date="2020-04" db="EMBL/GenBank/DDBJ databases">
        <title>Genome Assembly and Annotation of Botryosphaeria dothidea sdau 11-99, a Latent Pathogen of Apple Fruit Ring Rot in China.</title>
        <authorList>
            <person name="Yu C."/>
            <person name="Diao Y."/>
            <person name="Lu Q."/>
            <person name="Zhao J."/>
            <person name="Cui S."/>
            <person name="Peng C."/>
            <person name="He B."/>
            <person name="Liu H."/>
        </authorList>
    </citation>
    <scope>NUCLEOTIDE SEQUENCE [LARGE SCALE GENOMIC DNA]</scope>
    <source>
        <strain evidence="3">Sdau11-99</strain>
    </source>
</reference>
<organism evidence="3 4">
    <name type="scientific">Botryosphaeria dothidea</name>
    <dbReference type="NCBI Taxonomy" id="55169"/>
    <lineage>
        <taxon>Eukaryota</taxon>
        <taxon>Fungi</taxon>
        <taxon>Dikarya</taxon>
        <taxon>Ascomycota</taxon>
        <taxon>Pezizomycotina</taxon>
        <taxon>Dothideomycetes</taxon>
        <taxon>Dothideomycetes incertae sedis</taxon>
        <taxon>Botryosphaeriales</taxon>
        <taxon>Botryosphaeriaceae</taxon>
        <taxon>Botryosphaeria</taxon>
    </lineage>
</organism>
<evidence type="ECO:0000313" key="4">
    <source>
        <dbReference type="Proteomes" id="UP000572817"/>
    </source>
</evidence>
<feature type="compositionally biased region" description="Polar residues" evidence="1">
    <location>
        <begin position="39"/>
        <end position="58"/>
    </location>
</feature>
<accession>A0A8H4IHQ0</accession>
<feature type="compositionally biased region" description="Polar residues" evidence="1">
    <location>
        <begin position="481"/>
        <end position="500"/>
    </location>
</feature>
<keyword evidence="2" id="KW-0812">Transmembrane</keyword>
<dbReference type="EMBL" id="WWBZ02000082">
    <property type="protein sequence ID" value="KAF4300682.1"/>
    <property type="molecule type" value="Genomic_DNA"/>
</dbReference>
<feature type="compositionally biased region" description="Basic and acidic residues" evidence="1">
    <location>
        <begin position="340"/>
        <end position="352"/>
    </location>
</feature>
<feature type="region of interest" description="Disordered" evidence="1">
    <location>
        <begin position="548"/>
        <end position="591"/>
    </location>
</feature>
<sequence>MTDHDEGFRSVTGLSETADPASTAEDGSPSVARPPGVTGATTNPITPAHTSRTASSGPQPHPHSHQLPASATNSQTNSPMSSRDPSPSRPPHPQRQTPAMAGPARRVQRSRKNSGQDVSPHRPSGLSNQTSTTPSAAAIQRALASANTPQLQPPPAADSTRVSRPNKSTSSGDNTPHWPVSPRLKSPPPANNRSRRNSLRSQQPQQQQQPQQPQQTRPTRPDPPQSTQSAPNIVVERTATPPSSSGKQKNDPPPSDSEDQDSNNMARKGSMRAPSGAPPALETVQEASLPTTPGFDILQAHSNNPAKSSSDDTVVANSIESVKENSKARESGSESGGNSKPEDRGRRTEQKKASSARPSATSRNSFTGLVPGKSRSVTEPSKNMTVETETVRSVPQGVMGQPQGLPAPGRGEPSGSLRLKPSNETIRPKREKRRTVRKAPSITSGTGRYPAQLLRNPFSHHHVPVIDPIANPVDRPKHQVRSNTMSTVSSTTESNIQSLRSMGYPSPGDFAQPTHTPSTSFSKSAYTNTSIRKASSKADIFEAKVASAVDEANSSDSDETFVYESNPPDTQPRASRHHSRTPSATSMASMVDHPRLGGGLRSINNVLEGHRSVAGKRSMKFANNPYGNSSIDEDFNDRFDGSVRGNHSRPSGSHGNYHHHIGRYGRNAAVNSLFEDGPAPPGSKSRSVSGYGSRHGSAPGSPKFPHYSSRTSNPSSRKMGELSAYDMDGEGADDERTPLMGTVRTRRGRPGPRPTSASLHYHDRYERRRRGCLRRFAGCFVLTIMVLLLAFGAVGFLFATTKPLYHVKVVEIQNVLASEQEIMLDLLVEAINPNIVAVTIADMDVNIFAKSKHVGSERFWRDQPPTDNLGPVIESRSHTYERRKRRVSSIAEDHPGFHSLDDDPHDPVEDPEGDSQTMLLGRIFHFDSPLNFDGDPLKRRPHYSIGELRLQRPGNKTEAGGTERWERVIQYPFELIVRGILRYQLPLSSSTHTAPIGDSVLVHPEKGITKEGSMWVEQVGREHVYDPGEQEG</sequence>